<dbReference type="eggNOG" id="ENOG5030N6K">
    <property type="taxonomic scope" value="Bacteria"/>
</dbReference>
<gene>
    <name evidence="2" type="ORF">Cylst_2609</name>
</gene>
<organism evidence="2 3">
    <name type="scientific">Cylindrospermum stagnale PCC 7417</name>
    <dbReference type="NCBI Taxonomy" id="56107"/>
    <lineage>
        <taxon>Bacteria</taxon>
        <taxon>Bacillati</taxon>
        <taxon>Cyanobacteriota</taxon>
        <taxon>Cyanophyceae</taxon>
        <taxon>Nostocales</taxon>
        <taxon>Nostocaceae</taxon>
        <taxon>Cylindrospermum</taxon>
    </lineage>
</organism>
<dbReference type="AlphaFoldDB" id="K9WWQ9"/>
<dbReference type="Proteomes" id="UP000010475">
    <property type="component" value="Chromosome"/>
</dbReference>
<dbReference type="RefSeq" id="WP_015208069.1">
    <property type="nucleotide sequence ID" value="NC_019757.1"/>
</dbReference>
<accession>K9WWQ9</accession>
<dbReference type="HOGENOM" id="CLU_2327737_0_0_3"/>
<proteinExistence type="predicted"/>
<dbReference type="KEGG" id="csg:Cylst_2609"/>
<evidence type="ECO:0000256" key="1">
    <source>
        <dbReference type="SAM" id="MobiDB-lite"/>
    </source>
</evidence>
<protein>
    <submittedName>
        <fullName evidence="2">Uncharacterized protein</fullName>
    </submittedName>
</protein>
<dbReference type="EMBL" id="CP003642">
    <property type="protein sequence ID" value="AFZ24815.1"/>
    <property type="molecule type" value="Genomic_DNA"/>
</dbReference>
<keyword evidence="3" id="KW-1185">Reference proteome</keyword>
<sequence length="121" mass="14338">MNKYLMKTINYQDWKIEIYQWFAKKRFEIMCYSPSGHKLNLSEISLRCWFREEFAIDEAKEFIDSINSSEQNINLIPIANWDYFELSKTKQVDLSKLSGSSHLSWQSDRPLAPVSANKEFS</sequence>
<feature type="region of interest" description="Disordered" evidence="1">
    <location>
        <begin position="99"/>
        <end position="121"/>
    </location>
</feature>
<reference evidence="2 3" key="1">
    <citation type="submission" date="2012-06" db="EMBL/GenBank/DDBJ databases">
        <title>Finished chromosome of genome of Cylindrospermum stagnale PCC 7417.</title>
        <authorList>
            <consortium name="US DOE Joint Genome Institute"/>
            <person name="Gugger M."/>
            <person name="Coursin T."/>
            <person name="Rippka R."/>
            <person name="Tandeau De Marsac N."/>
            <person name="Huntemann M."/>
            <person name="Wei C.-L."/>
            <person name="Han J."/>
            <person name="Detter J.C."/>
            <person name="Han C."/>
            <person name="Tapia R."/>
            <person name="Chen A."/>
            <person name="Kyrpides N."/>
            <person name="Mavromatis K."/>
            <person name="Markowitz V."/>
            <person name="Szeto E."/>
            <person name="Ivanova N."/>
            <person name="Pagani I."/>
            <person name="Pati A."/>
            <person name="Goodwin L."/>
            <person name="Nordberg H.P."/>
            <person name="Cantor M.N."/>
            <person name="Hua S.X."/>
            <person name="Woyke T."/>
            <person name="Kerfeld C.A."/>
        </authorList>
    </citation>
    <scope>NUCLEOTIDE SEQUENCE [LARGE SCALE GENOMIC DNA]</scope>
    <source>
        <strain evidence="2 3">PCC 7417</strain>
    </source>
</reference>
<evidence type="ECO:0000313" key="2">
    <source>
        <dbReference type="EMBL" id="AFZ24815.1"/>
    </source>
</evidence>
<evidence type="ECO:0000313" key="3">
    <source>
        <dbReference type="Proteomes" id="UP000010475"/>
    </source>
</evidence>
<name>K9WWQ9_9NOST</name>